<evidence type="ECO:0000313" key="3">
    <source>
        <dbReference type="EMBL" id="OUE23650.1"/>
    </source>
</evidence>
<dbReference type="Pfam" id="PF01047">
    <property type="entry name" value="MarR"/>
    <property type="match status" value="1"/>
</dbReference>
<dbReference type="InterPro" id="IPR039422">
    <property type="entry name" value="MarR/SlyA-like"/>
</dbReference>
<feature type="region of interest" description="Disordered" evidence="1">
    <location>
        <begin position="1"/>
        <end position="26"/>
    </location>
</feature>
<accession>A0A251YH91</accession>
<dbReference type="GO" id="GO:0003677">
    <property type="term" value="F:DNA binding"/>
    <property type="evidence" value="ECO:0007669"/>
    <property type="project" value="UniProtKB-KW"/>
</dbReference>
<evidence type="ECO:0000313" key="4">
    <source>
        <dbReference type="Proteomes" id="UP000195101"/>
    </source>
</evidence>
<dbReference type="InterPro" id="IPR036390">
    <property type="entry name" value="WH_DNA-bd_sf"/>
</dbReference>
<protein>
    <submittedName>
        <fullName evidence="3">DNA-binding transcriptional repressor MarR</fullName>
    </submittedName>
</protein>
<dbReference type="RefSeq" id="WP_241534086.1">
    <property type="nucleotide sequence ID" value="NZ_MDJZ01000017.1"/>
</dbReference>
<gene>
    <name evidence="3" type="ORF">BFL37_13375</name>
</gene>
<keyword evidence="4" id="KW-1185">Reference proteome</keyword>
<dbReference type="SUPFAM" id="SSF46785">
    <property type="entry name" value="Winged helix' DNA-binding domain"/>
    <property type="match status" value="1"/>
</dbReference>
<evidence type="ECO:0000256" key="1">
    <source>
        <dbReference type="SAM" id="MobiDB-lite"/>
    </source>
</evidence>
<name>A0A251YH91_9MICO</name>
<evidence type="ECO:0000259" key="2">
    <source>
        <dbReference type="PROSITE" id="PS50995"/>
    </source>
</evidence>
<sequence>MPRRRPRSDPDATAALPAPGAGVPAEAGEAGELGRILRDVLGLAAGFERRLGGVLEVNPTDMKAMEHLIQEGSLSPTELAGRLGVSTAAATLVVDRLVEVGHVDRRPHPHDRRRVVVVPRPASVGRAMAELMPMIGGVARAADALTDEERAAVMRFLGEVREVYREAAAGPVGAGTAAEAAASPGSAAETPAAR</sequence>
<dbReference type="PANTHER" id="PTHR33164">
    <property type="entry name" value="TRANSCRIPTIONAL REGULATOR, MARR FAMILY"/>
    <property type="match status" value="1"/>
</dbReference>
<dbReference type="PROSITE" id="PS50995">
    <property type="entry name" value="HTH_MARR_2"/>
    <property type="match status" value="1"/>
</dbReference>
<dbReference type="InterPro" id="IPR000835">
    <property type="entry name" value="HTH_MarR-typ"/>
</dbReference>
<dbReference type="Gene3D" id="1.10.10.10">
    <property type="entry name" value="Winged helix-like DNA-binding domain superfamily/Winged helix DNA-binding domain"/>
    <property type="match status" value="1"/>
</dbReference>
<dbReference type="InterPro" id="IPR036388">
    <property type="entry name" value="WH-like_DNA-bd_sf"/>
</dbReference>
<feature type="region of interest" description="Disordered" evidence="1">
    <location>
        <begin position="174"/>
        <end position="194"/>
    </location>
</feature>
<comment type="caution">
    <text evidence="3">The sequence shown here is derived from an EMBL/GenBank/DDBJ whole genome shotgun (WGS) entry which is preliminary data.</text>
</comment>
<dbReference type="PANTHER" id="PTHR33164:SF106">
    <property type="entry name" value="TRANSCRIPTIONAL REGULATORY PROTEIN"/>
    <property type="match status" value="1"/>
</dbReference>
<dbReference type="SMART" id="SM00347">
    <property type="entry name" value="HTH_MARR"/>
    <property type="match status" value="1"/>
</dbReference>
<dbReference type="GO" id="GO:0006950">
    <property type="term" value="P:response to stress"/>
    <property type="evidence" value="ECO:0007669"/>
    <property type="project" value="TreeGrafter"/>
</dbReference>
<reference evidence="3 4" key="1">
    <citation type="submission" date="2016-08" db="EMBL/GenBank/DDBJ databases">
        <title>Genome sequence of Clavibacter michiganensis spp strain CFBP8019.</title>
        <authorList>
            <person name="Thapa S.P."/>
            <person name="Coaker G."/>
            <person name="Jacques M.-A."/>
        </authorList>
    </citation>
    <scope>NUCLEOTIDE SEQUENCE [LARGE SCALE GENOMIC DNA]</scope>
    <source>
        <strain evidence="3">CFBP8019</strain>
    </source>
</reference>
<organism evidence="3 4">
    <name type="scientific">Clavibacter michiganensis</name>
    <dbReference type="NCBI Taxonomy" id="28447"/>
    <lineage>
        <taxon>Bacteria</taxon>
        <taxon>Bacillati</taxon>
        <taxon>Actinomycetota</taxon>
        <taxon>Actinomycetes</taxon>
        <taxon>Micrococcales</taxon>
        <taxon>Microbacteriaceae</taxon>
        <taxon>Clavibacter</taxon>
    </lineage>
</organism>
<dbReference type="GO" id="GO:0003700">
    <property type="term" value="F:DNA-binding transcription factor activity"/>
    <property type="evidence" value="ECO:0007669"/>
    <property type="project" value="InterPro"/>
</dbReference>
<dbReference type="EMBL" id="MDJZ01000017">
    <property type="protein sequence ID" value="OUE23650.1"/>
    <property type="molecule type" value="Genomic_DNA"/>
</dbReference>
<keyword evidence="3" id="KW-0238">DNA-binding</keyword>
<feature type="domain" description="HTH marR-type" evidence="2">
    <location>
        <begin position="33"/>
        <end position="162"/>
    </location>
</feature>
<proteinExistence type="predicted"/>
<feature type="compositionally biased region" description="Low complexity" evidence="1">
    <location>
        <begin position="14"/>
        <end position="26"/>
    </location>
</feature>
<dbReference type="Proteomes" id="UP000195101">
    <property type="component" value="Unassembled WGS sequence"/>
</dbReference>
<dbReference type="AlphaFoldDB" id="A0A251YH91"/>